<dbReference type="GO" id="GO:0005874">
    <property type="term" value="C:microtubule"/>
    <property type="evidence" value="ECO:0007669"/>
    <property type="project" value="TreeGrafter"/>
</dbReference>
<dbReference type="Pfam" id="PF01031">
    <property type="entry name" value="Dynamin_M"/>
    <property type="match status" value="1"/>
</dbReference>
<organism evidence="5 6">
    <name type="scientific">Jimgerdemannia flammicorona</name>
    <dbReference type="NCBI Taxonomy" id="994334"/>
    <lineage>
        <taxon>Eukaryota</taxon>
        <taxon>Fungi</taxon>
        <taxon>Fungi incertae sedis</taxon>
        <taxon>Mucoromycota</taxon>
        <taxon>Mucoromycotina</taxon>
        <taxon>Endogonomycetes</taxon>
        <taxon>Endogonales</taxon>
        <taxon>Endogonaceae</taxon>
        <taxon>Jimgerdemannia</taxon>
    </lineage>
</organism>
<dbReference type="GO" id="GO:0048312">
    <property type="term" value="P:intracellular distribution of mitochondria"/>
    <property type="evidence" value="ECO:0007669"/>
    <property type="project" value="TreeGrafter"/>
</dbReference>
<dbReference type="InterPro" id="IPR001401">
    <property type="entry name" value="Dynamin_GTPase"/>
</dbReference>
<feature type="domain" description="GED" evidence="3">
    <location>
        <begin position="579"/>
        <end position="672"/>
    </location>
</feature>
<evidence type="ECO:0000256" key="1">
    <source>
        <dbReference type="ARBA" id="ARBA00022741"/>
    </source>
</evidence>
<feature type="domain" description="Dynamin-type G" evidence="4">
    <location>
        <begin position="37"/>
        <end position="338"/>
    </location>
</feature>
<gene>
    <name evidence="5" type="ORF">BC936DRAFT_140243</name>
</gene>
<accession>A0A433AVQ6</accession>
<dbReference type="InterPro" id="IPR027417">
    <property type="entry name" value="P-loop_NTPase"/>
</dbReference>
<reference evidence="5 6" key="1">
    <citation type="journal article" date="2018" name="New Phytol.">
        <title>Phylogenomics of Endogonaceae and evolution of mycorrhizas within Mucoromycota.</title>
        <authorList>
            <person name="Chang Y."/>
            <person name="Desiro A."/>
            <person name="Na H."/>
            <person name="Sandor L."/>
            <person name="Lipzen A."/>
            <person name="Clum A."/>
            <person name="Barry K."/>
            <person name="Grigoriev I.V."/>
            <person name="Martin F.M."/>
            <person name="Stajich J.E."/>
            <person name="Smith M.E."/>
            <person name="Bonito G."/>
            <person name="Spatafora J.W."/>
        </authorList>
    </citation>
    <scope>NUCLEOTIDE SEQUENCE [LARGE SCALE GENOMIC DNA]</scope>
    <source>
        <strain evidence="5 6">GMNB39</strain>
    </source>
</reference>
<proteinExistence type="predicted"/>
<evidence type="ECO:0000259" key="3">
    <source>
        <dbReference type="PROSITE" id="PS51388"/>
    </source>
</evidence>
<dbReference type="GO" id="GO:0000266">
    <property type="term" value="P:mitochondrial fission"/>
    <property type="evidence" value="ECO:0007669"/>
    <property type="project" value="TreeGrafter"/>
</dbReference>
<keyword evidence="2" id="KW-0342">GTP-binding</keyword>
<dbReference type="EMBL" id="RBNI01016695">
    <property type="protein sequence ID" value="RUP06771.1"/>
    <property type="molecule type" value="Genomic_DNA"/>
</dbReference>
<dbReference type="InterPro" id="IPR045063">
    <property type="entry name" value="Dynamin_N"/>
</dbReference>
<dbReference type="Gene3D" id="3.40.50.300">
    <property type="entry name" value="P-loop containing nucleotide triphosphate hydrolases"/>
    <property type="match status" value="1"/>
</dbReference>
<dbReference type="SUPFAM" id="SSF52540">
    <property type="entry name" value="P-loop containing nucleoside triphosphate hydrolases"/>
    <property type="match status" value="1"/>
</dbReference>
<dbReference type="Pfam" id="PF00350">
    <property type="entry name" value="Dynamin_N"/>
    <property type="match status" value="1"/>
</dbReference>
<evidence type="ECO:0000256" key="2">
    <source>
        <dbReference type="ARBA" id="ARBA00023134"/>
    </source>
</evidence>
<protein>
    <submittedName>
        <fullName evidence="5">P-loop containing nucleoside triphosphate hydrolase protein</fullName>
    </submittedName>
</protein>
<name>A0A433AVQ6_9FUNG</name>
<dbReference type="InterPro" id="IPR000375">
    <property type="entry name" value="Dynamin_stalk"/>
</dbReference>
<dbReference type="SMART" id="SM00053">
    <property type="entry name" value="DYNc"/>
    <property type="match status" value="1"/>
</dbReference>
<dbReference type="InterPro" id="IPR022812">
    <property type="entry name" value="Dynamin"/>
</dbReference>
<comment type="caution">
    <text evidence="5">The sequence shown here is derived from an EMBL/GenBank/DDBJ whole genome shotgun (WGS) entry which is preliminary data.</text>
</comment>
<evidence type="ECO:0000313" key="6">
    <source>
        <dbReference type="Proteomes" id="UP000268093"/>
    </source>
</evidence>
<dbReference type="PROSITE" id="PS51718">
    <property type="entry name" value="G_DYNAMIN_2"/>
    <property type="match status" value="1"/>
</dbReference>
<dbReference type="InterPro" id="IPR030381">
    <property type="entry name" value="G_DYNAMIN_dom"/>
</dbReference>
<dbReference type="GO" id="GO:0016020">
    <property type="term" value="C:membrane"/>
    <property type="evidence" value="ECO:0007669"/>
    <property type="project" value="TreeGrafter"/>
</dbReference>
<dbReference type="InterPro" id="IPR003130">
    <property type="entry name" value="GED"/>
</dbReference>
<keyword evidence="1" id="KW-0547">Nucleotide-binding</keyword>
<dbReference type="PANTHER" id="PTHR11566">
    <property type="entry name" value="DYNAMIN"/>
    <property type="match status" value="1"/>
</dbReference>
<dbReference type="GO" id="GO:0005739">
    <property type="term" value="C:mitochondrion"/>
    <property type="evidence" value="ECO:0007669"/>
    <property type="project" value="TreeGrafter"/>
</dbReference>
<keyword evidence="6" id="KW-1185">Reference proteome</keyword>
<dbReference type="GO" id="GO:0003924">
    <property type="term" value="F:GTPase activity"/>
    <property type="evidence" value="ECO:0007669"/>
    <property type="project" value="InterPro"/>
</dbReference>
<sequence length="672" mass="76711">MRTNDLPPSLAHSKYGSTDKEVLELLNRLRSFGISSEIDLSTIVFCGNQSAGKSSLLEAISDIQLPKSDGTCTRCPMELRLVKTSAPWSCQVKIRWEYHDTENRKLESIHEVAFGDVIFDIHDVEDRVRRAQRAVLNPSASYSTFLSGDLSKDDANNLKFSKNVVCIDVTGEDCPNLSLMDLPGIIRHTEDGDEKLVNLILESVDYYISKKNAIIIATITCKDDIENQEIVKMARDHDSEGIRTLGVLTKPDTIEQGCFDKYFKIICGHSHPLNLGYYAVRNSTQAELLKGDTDARAVETAFFKTDVWRHLPPERLGVPNLTKQLSSLLIAAIKRQLPGIKSEVIIKLQEVTNRLGDLPQVISGHPRLEASKLVGVFTRHVECEIQANTNTDLWCRIYPHFMEFRKRIRATRLHFKADAQTTPSNSVSFHEYNEPEDAGNPLLPSITHQEIEELIQKYRGRQIEGFTPYQAFRKLVEKSNIHWKDPALACLSSVANEFLQYLEEEIKNVFAAYPLLSREISSIVRRLHHKHQEAAKNLLETVMIPMETKLSPFTWNHDHLIYHRDYFRNPTANQNVDGIRDLTAKVCAYIMVAHKRFTDNVPLSIDLIFLREFTEQLHESLVDQLGIVNPKDEVNVEMLMEEDEGILAERKSLLAKHECFMKAFDELDRIIF</sequence>
<dbReference type="GO" id="GO:0005525">
    <property type="term" value="F:GTP binding"/>
    <property type="evidence" value="ECO:0007669"/>
    <property type="project" value="InterPro"/>
</dbReference>
<dbReference type="InterPro" id="IPR020850">
    <property type="entry name" value="GED_dom"/>
</dbReference>
<dbReference type="GO" id="GO:0006897">
    <property type="term" value="P:endocytosis"/>
    <property type="evidence" value="ECO:0007669"/>
    <property type="project" value="TreeGrafter"/>
</dbReference>
<dbReference type="CDD" id="cd08771">
    <property type="entry name" value="DLP_1"/>
    <property type="match status" value="1"/>
</dbReference>
<dbReference type="Proteomes" id="UP000268093">
    <property type="component" value="Unassembled WGS sequence"/>
</dbReference>
<dbReference type="PROSITE" id="PS51388">
    <property type="entry name" value="GED"/>
    <property type="match status" value="1"/>
</dbReference>
<dbReference type="Gene3D" id="1.20.120.1240">
    <property type="entry name" value="Dynamin, middle domain"/>
    <property type="match status" value="1"/>
</dbReference>
<dbReference type="OrthoDB" id="5061070at2759"/>
<dbReference type="Pfam" id="PF02212">
    <property type="entry name" value="GED"/>
    <property type="match status" value="1"/>
</dbReference>
<dbReference type="GO" id="GO:0008017">
    <property type="term" value="F:microtubule binding"/>
    <property type="evidence" value="ECO:0007669"/>
    <property type="project" value="TreeGrafter"/>
</dbReference>
<evidence type="ECO:0000313" key="5">
    <source>
        <dbReference type="EMBL" id="RUP06771.1"/>
    </source>
</evidence>
<dbReference type="AlphaFoldDB" id="A0A433AVQ6"/>
<dbReference type="PANTHER" id="PTHR11566:SF21">
    <property type="entry name" value="DYNAMIN RELATED PROTEIN 1, ISOFORM A"/>
    <property type="match status" value="1"/>
</dbReference>
<keyword evidence="5" id="KW-0378">Hydrolase</keyword>
<dbReference type="PRINTS" id="PR00195">
    <property type="entry name" value="DYNAMIN"/>
</dbReference>
<evidence type="ECO:0000259" key="4">
    <source>
        <dbReference type="PROSITE" id="PS51718"/>
    </source>
</evidence>
<dbReference type="GO" id="GO:0016559">
    <property type="term" value="P:peroxisome fission"/>
    <property type="evidence" value="ECO:0007669"/>
    <property type="project" value="TreeGrafter"/>
</dbReference>